<dbReference type="AlphaFoldDB" id="A0A975XV87"/>
<evidence type="ECO:0000259" key="2">
    <source>
        <dbReference type="PROSITE" id="PS50222"/>
    </source>
</evidence>
<dbReference type="InterPro" id="IPR002048">
    <property type="entry name" value="EF_hand_dom"/>
</dbReference>
<dbReference type="KEGG" id="aiq:Azoinq_02970"/>
<feature type="transmembrane region" description="Helical" evidence="1">
    <location>
        <begin position="622"/>
        <end position="641"/>
    </location>
</feature>
<dbReference type="RefSeq" id="WP_216126443.1">
    <property type="nucleotide sequence ID" value="NZ_CP064782.1"/>
</dbReference>
<dbReference type="GO" id="GO:0005509">
    <property type="term" value="F:calcium ion binding"/>
    <property type="evidence" value="ECO:0007669"/>
    <property type="project" value="InterPro"/>
</dbReference>
<evidence type="ECO:0000256" key="1">
    <source>
        <dbReference type="SAM" id="Phobius"/>
    </source>
</evidence>
<sequence>MAALPPSHDWRFFRAGGFDQVRLDRGTDLLHLDELDQKLWVALSCPVSGLEFDARTLALLDTDGDGQIRAPELIAALQWAGSLIQDPDLLARGTDPLPLAAIAADTEAGAQLLASAKRILHSLGKDQAETISVADTGDSTAIFSQARLNGDGILPPEACGDQALAALALAIMQTLGGETDRSGVPGVSRPLVERFFAEARAWLDWQKEGAADPARRPLGNNTADAYTAYGAVREKVEDYFTRCRLAAFDRRAGDALNGSDEELAALAPLALNPQDPAVARLPLARIGANQPLPLGNGLNPAWTEAMATFHHQVVTPLLGERENLSRADWQSLEASLAPFGEWQQRRVETPVADLEAVDLGRWVADGSESRLLALIDEDAALAPEFAAMGEVDRLVRYLRDLGRLANNFVNFRDFYTRRDGAGQPVQAIFQAGTLYLDGRSADLCLKVTDPARHGALASLSKIYLAYCDCRRGDEKMTIAAAITAGDADQLMVGRNGVFYDRQGRDWDATVVRIVDHPISIRQAFWSPYRKMGQLVAEQLQKFAAAKANGVEQQAGAAISSGAKQVESSAAAPKPPEAKPTPFDVGKFAGIFAAIGLAVGALGTALASVITGFLNLHWWQMPVALIGLILMISAPAMILAWFKLRKRNLGPLLDASGWAVNARALINIPFGTTLTQLAHLPEGADRSLTDPYAEKPLIWPWVVGGLAATLALAWYLAHKMLA</sequence>
<keyword evidence="1" id="KW-0812">Transmembrane</keyword>
<protein>
    <recommendedName>
        <fullName evidence="2">EF-hand domain-containing protein</fullName>
    </recommendedName>
</protein>
<feature type="domain" description="EF-hand" evidence="2">
    <location>
        <begin position="48"/>
        <end position="83"/>
    </location>
</feature>
<keyword evidence="4" id="KW-1185">Reference proteome</keyword>
<keyword evidence="1" id="KW-0472">Membrane</keyword>
<reference evidence="3" key="1">
    <citation type="submission" date="2020-11" db="EMBL/GenBank/DDBJ databases">
        <title>Azospira inquinata sp. nov.</title>
        <authorList>
            <person name="Moe W.M."/>
            <person name="Mikes M.C."/>
        </authorList>
    </citation>
    <scope>NUCLEOTIDE SEQUENCE</scope>
    <source>
        <strain evidence="3">Azo-3</strain>
    </source>
</reference>
<name>A0A975XV87_9RHOO</name>
<evidence type="ECO:0000313" key="4">
    <source>
        <dbReference type="Proteomes" id="UP000683428"/>
    </source>
</evidence>
<proteinExistence type="predicted"/>
<feature type="transmembrane region" description="Helical" evidence="1">
    <location>
        <begin position="697"/>
        <end position="716"/>
    </location>
</feature>
<organism evidence="3 4">
    <name type="scientific">Azospira inquinata</name>
    <dbReference type="NCBI Taxonomy" id="2785627"/>
    <lineage>
        <taxon>Bacteria</taxon>
        <taxon>Pseudomonadati</taxon>
        <taxon>Pseudomonadota</taxon>
        <taxon>Betaproteobacteria</taxon>
        <taxon>Rhodocyclales</taxon>
        <taxon>Rhodocyclaceae</taxon>
        <taxon>Azospira</taxon>
    </lineage>
</organism>
<accession>A0A975XV87</accession>
<evidence type="ECO:0000313" key="3">
    <source>
        <dbReference type="EMBL" id="QWT49591.1"/>
    </source>
</evidence>
<feature type="transmembrane region" description="Helical" evidence="1">
    <location>
        <begin position="587"/>
        <end position="615"/>
    </location>
</feature>
<dbReference type="EMBL" id="CP064782">
    <property type="protein sequence ID" value="QWT49591.1"/>
    <property type="molecule type" value="Genomic_DNA"/>
</dbReference>
<gene>
    <name evidence="3" type="ORF">Azoinq_02970</name>
</gene>
<dbReference type="PROSITE" id="PS50222">
    <property type="entry name" value="EF_HAND_2"/>
    <property type="match status" value="1"/>
</dbReference>
<keyword evidence="1" id="KW-1133">Transmembrane helix</keyword>
<dbReference type="Proteomes" id="UP000683428">
    <property type="component" value="Chromosome"/>
</dbReference>